<protein>
    <submittedName>
        <fullName evidence="2">Thioredoxin</fullName>
    </submittedName>
</protein>
<accession>A0A0S4XQW2</accession>
<dbReference type="AlphaFoldDB" id="A0A0S4XQW2"/>
<gene>
    <name evidence="2" type="ORF">BN3087_870030</name>
</gene>
<dbReference type="Gene3D" id="3.40.30.10">
    <property type="entry name" value="Glutaredoxin"/>
    <property type="match status" value="1"/>
</dbReference>
<evidence type="ECO:0000259" key="1">
    <source>
        <dbReference type="Pfam" id="PF00085"/>
    </source>
</evidence>
<dbReference type="InterPro" id="IPR013766">
    <property type="entry name" value="Thioredoxin_domain"/>
</dbReference>
<dbReference type="CDD" id="cd02947">
    <property type="entry name" value="TRX_family"/>
    <property type="match status" value="1"/>
</dbReference>
<feature type="domain" description="Thioredoxin" evidence="1">
    <location>
        <begin position="7"/>
        <end position="79"/>
    </location>
</feature>
<organism evidence="2">
    <name type="scientific">Sulfurovum sp. enrichment culture clone C5</name>
    <dbReference type="NCBI Taxonomy" id="497650"/>
    <lineage>
        <taxon>Bacteria</taxon>
        <taxon>Pseudomonadati</taxon>
        <taxon>Campylobacterota</taxon>
        <taxon>Epsilonproteobacteria</taxon>
        <taxon>Campylobacterales</taxon>
        <taxon>Sulfurovaceae</taxon>
        <taxon>Sulfurovum</taxon>
        <taxon>environmental samples</taxon>
    </lineage>
</organism>
<dbReference type="Pfam" id="PF00085">
    <property type="entry name" value="Thioredoxin"/>
    <property type="match status" value="1"/>
</dbReference>
<name>A0A0S4XQW2_9BACT</name>
<proteinExistence type="predicted"/>
<dbReference type="SUPFAM" id="SSF52833">
    <property type="entry name" value="Thioredoxin-like"/>
    <property type="match status" value="1"/>
</dbReference>
<dbReference type="InterPro" id="IPR036249">
    <property type="entry name" value="Thioredoxin-like_sf"/>
</dbReference>
<reference evidence="2" key="1">
    <citation type="submission" date="2015-11" db="EMBL/GenBank/DDBJ databases">
        <authorList>
            <person name="Zhang Y."/>
            <person name="Guo Z."/>
        </authorList>
    </citation>
    <scope>NUCLEOTIDE SEQUENCE</scope>
    <source>
        <strain evidence="2">BN30871</strain>
    </source>
</reference>
<sequence length="105" mass="12000">MDIEELEQFIGTHDGVMLYFSGENCSVCDALKPKVKEVIETNFPKIEQVYIKTQENIEIASQVGVFSVPTIIIYLDGKEFLREGRNVSLVEFAAKLSRPYNMMFD</sequence>
<dbReference type="EMBL" id="FAXN01000092">
    <property type="protein sequence ID" value="CUV66510.1"/>
    <property type="molecule type" value="Genomic_DNA"/>
</dbReference>
<evidence type="ECO:0000313" key="2">
    <source>
        <dbReference type="EMBL" id="CUV66510.1"/>
    </source>
</evidence>